<evidence type="ECO:0000256" key="4">
    <source>
        <dbReference type="ARBA" id="ARBA00023136"/>
    </source>
</evidence>
<evidence type="ECO:0000256" key="1">
    <source>
        <dbReference type="ARBA" id="ARBA00004651"/>
    </source>
</evidence>
<keyword evidence="4 5" id="KW-0472">Membrane</keyword>
<feature type="transmembrane region" description="Helical" evidence="5">
    <location>
        <begin position="306"/>
        <end position="330"/>
    </location>
</feature>
<comment type="subcellular location">
    <subcellularLocation>
        <location evidence="1">Cell membrane</location>
        <topology evidence="1">Multi-pass membrane protein</topology>
    </subcellularLocation>
</comment>
<feature type="transmembrane region" description="Helical" evidence="5">
    <location>
        <begin position="342"/>
        <end position="359"/>
    </location>
</feature>
<dbReference type="RefSeq" id="WP_345030653.1">
    <property type="nucleotide sequence ID" value="NZ_BAABGL010000004.1"/>
</dbReference>
<dbReference type="InterPro" id="IPR005828">
    <property type="entry name" value="MFS_sugar_transport-like"/>
</dbReference>
<dbReference type="Gene3D" id="1.20.1250.20">
    <property type="entry name" value="MFS general substrate transporter like domains"/>
    <property type="match status" value="1"/>
</dbReference>
<feature type="transmembrane region" description="Helical" evidence="5">
    <location>
        <begin position="128"/>
        <end position="149"/>
    </location>
</feature>
<feature type="transmembrane region" description="Helical" evidence="5">
    <location>
        <begin position="365"/>
        <end position="389"/>
    </location>
</feature>
<dbReference type="PANTHER" id="PTHR23508:SF10">
    <property type="entry name" value="CARBOXYLIC ACID TRANSPORTER PROTEIN HOMOLOG"/>
    <property type="match status" value="1"/>
</dbReference>
<evidence type="ECO:0000313" key="8">
    <source>
        <dbReference type="Proteomes" id="UP001500642"/>
    </source>
</evidence>
<dbReference type="Pfam" id="PF00083">
    <property type="entry name" value="Sugar_tr"/>
    <property type="match status" value="1"/>
</dbReference>
<dbReference type="SUPFAM" id="SSF103473">
    <property type="entry name" value="MFS general substrate transporter"/>
    <property type="match status" value="1"/>
</dbReference>
<keyword evidence="2 5" id="KW-0812">Transmembrane</keyword>
<dbReference type="InterPro" id="IPR005829">
    <property type="entry name" value="Sugar_transporter_CS"/>
</dbReference>
<reference evidence="8" key="1">
    <citation type="journal article" date="2019" name="Int. J. Syst. Evol. Microbiol.">
        <title>The Global Catalogue of Microorganisms (GCM) 10K type strain sequencing project: providing services to taxonomists for standard genome sequencing and annotation.</title>
        <authorList>
            <consortium name="The Broad Institute Genomics Platform"/>
            <consortium name="The Broad Institute Genome Sequencing Center for Infectious Disease"/>
            <person name="Wu L."/>
            <person name="Ma J."/>
        </authorList>
    </citation>
    <scope>NUCLEOTIDE SEQUENCE [LARGE SCALE GENOMIC DNA]</scope>
    <source>
        <strain evidence="8">JCM 17808</strain>
    </source>
</reference>
<organism evidence="7 8">
    <name type="scientific">Brevibacterium pityocampae</name>
    <dbReference type="NCBI Taxonomy" id="506594"/>
    <lineage>
        <taxon>Bacteria</taxon>
        <taxon>Bacillati</taxon>
        <taxon>Actinomycetota</taxon>
        <taxon>Actinomycetes</taxon>
        <taxon>Micrococcales</taxon>
        <taxon>Brevibacteriaceae</taxon>
        <taxon>Brevibacterium</taxon>
    </lineage>
</organism>
<dbReference type="PANTHER" id="PTHR23508">
    <property type="entry name" value="CARBOXYLIC ACID TRANSPORTER PROTEIN HOMOLOG"/>
    <property type="match status" value="1"/>
</dbReference>
<evidence type="ECO:0000313" key="7">
    <source>
        <dbReference type="EMBL" id="GAA4387635.1"/>
    </source>
</evidence>
<accession>A0ABP8JAV3</accession>
<name>A0ABP8JAV3_9MICO</name>
<dbReference type="PROSITE" id="PS00216">
    <property type="entry name" value="SUGAR_TRANSPORT_1"/>
    <property type="match status" value="1"/>
</dbReference>
<feature type="transmembrane region" description="Helical" evidence="5">
    <location>
        <begin position="432"/>
        <end position="451"/>
    </location>
</feature>
<dbReference type="InterPro" id="IPR020846">
    <property type="entry name" value="MFS_dom"/>
</dbReference>
<protein>
    <submittedName>
        <fullName evidence="7">Aromatic acid/H+ symport family MFS transporter</fullName>
    </submittedName>
</protein>
<keyword evidence="8" id="KW-1185">Reference proteome</keyword>
<dbReference type="Proteomes" id="UP001500642">
    <property type="component" value="Unassembled WGS sequence"/>
</dbReference>
<comment type="caution">
    <text evidence="7">The sequence shown here is derived from an EMBL/GenBank/DDBJ whole genome shotgun (WGS) entry which is preliminary data.</text>
</comment>
<gene>
    <name evidence="7" type="ORF">GCM10023167_11750</name>
</gene>
<evidence type="ECO:0000256" key="3">
    <source>
        <dbReference type="ARBA" id="ARBA00022989"/>
    </source>
</evidence>
<feature type="transmembrane region" description="Helical" evidence="5">
    <location>
        <begin position="73"/>
        <end position="95"/>
    </location>
</feature>
<feature type="transmembrane region" description="Helical" evidence="5">
    <location>
        <begin position="273"/>
        <end position="294"/>
    </location>
</feature>
<sequence length="457" mass="45845">MTPDASHPAATATDSTATASSAATAAVPGRASRRPAILCWIVVMLEGFELVVLGAVIPTLLSTGHLGFTAEAATAVATLSLVGVGLGAAGIGFLADRVGRRAAILACVVVFSIFTVLVPFAPSVLWFAVFRLIAGMGLGAVLPTALTYVGEYSGAGSTARATTLTMTGYHTGAVLAALLAVLAGADWQLLFLGGGIVGFLLLPVLWLRLPESPAFLAARSARAAARGVGGSAAGPSAGTAAAAAAGGPASASAGDPADPASATGRGGLFSGGFARVTIGVWVASFMGLLLVYGLNTWLPSIMEEAGYRLSASLVMLLVLNLGAVVGLVVAGRTADRYGTRPMVLLWFGATAVLLALLSVRMENPVVLHLAIFATGAFVFSAQVLVYAYVSSVYPAEVRGTALGLAAGVGRLGAIVGPFLTGALVAAGIAYPWGFHLFAVVAVLGVIAMALVPRTVRG</sequence>
<proteinExistence type="predicted"/>
<dbReference type="EMBL" id="BAABGL010000004">
    <property type="protein sequence ID" value="GAA4387635.1"/>
    <property type="molecule type" value="Genomic_DNA"/>
</dbReference>
<evidence type="ECO:0000256" key="5">
    <source>
        <dbReference type="SAM" id="Phobius"/>
    </source>
</evidence>
<evidence type="ECO:0000259" key="6">
    <source>
        <dbReference type="PROSITE" id="PS50850"/>
    </source>
</evidence>
<feature type="transmembrane region" description="Helical" evidence="5">
    <location>
        <begin position="161"/>
        <end position="183"/>
    </location>
</feature>
<feature type="domain" description="Major facilitator superfamily (MFS) profile" evidence="6">
    <location>
        <begin position="35"/>
        <end position="456"/>
    </location>
</feature>
<evidence type="ECO:0000256" key="2">
    <source>
        <dbReference type="ARBA" id="ARBA00022692"/>
    </source>
</evidence>
<feature type="transmembrane region" description="Helical" evidence="5">
    <location>
        <begin position="189"/>
        <end position="209"/>
    </location>
</feature>
<feature type="transmembrane region" description="Helical" evidence="5">
    <location>
        <begin position="102"/>
        <end position="122"/>
    </location>
</feature>
<dbReference type="InterPro" id="IPR036259">
    <property type="entry name" value="MFS_trans_sf"/>
</dbReference>
<feature type="transmembrane region" description="Helical" evidence="5">
    <location>
        <begin position="401"/>
        <end position="426"/>
    </location>
</feature>
<dbReference type="PROSITE" id="PS50850">
    <property type="entry name" value="MFS"/>
    <property type="match status" value="1"/>
</dbReference>
<keyword evidence="3 5" id="KW-1133">Transmembrane helix</keyword>
<feature type="transmembrane region" description="Helical" evidence="5">
    <location>
        <begin position="37"/>
        <end position="61"/>
    </location>
</feature>